<dbReference type="AlphaFoldDB" id="A0A7W4W3B5"/>
<proteinExistence type="predicted"/>
<sequence length="139" mass="16145">MAESIVYGCIRDMVGGRDEAQERRLTNRTVMNSLPSADSWPLLSREMFSPSPSAIDLDDVHTDVIHFGSSYKAIEHEWNTWIKQFEHVLRGMYWVSATVHLETLYNGVHTFVWETDSDYHEPNSSNMSMRCEWTHEASF</sequence>
<reference evidence="1 2" key="1">
    <citation type="submission" date="2020-08" db="EMBL/GenBank/DDBJ databases">
        <title>Genomic Encyclopedia of Type Strains, Phase III (KMG-III): the genomes of soil and plant-associated and newly described type strains.</title>
        <authorList>
            <person name="Whitman W."/>
        </authorList>
    </citation>
    <scope>NUCLEOTIDE SEQUENCE [LARGE SCALE GENOMIC DNA]</scope>
    <source>
        <strain evidence="1 2">CECT 8654</strain>
    </source>
</reference>
<comment type="caution">
    <text evidence="1">The sequence shown here is derived from an EMBL/GenBank/DDBJ whole genome shotgun (WGS) entry which is preliminary data.</text>
</comment>
<evidence type="ECO:0000313" key="1">
    <source>
        <dbReference type="EMBL" id="MBB3046137.1"/>
    </source>
</evidence>
<dbReference type="Proteomes" id="UP000537130">
    <property type="component" value="Unassembled WGS sequence"/>
</dbReference>
<evidence type="ECO:0000313" key="2">
    <source>
        <dbReference type="Proteomes" id="UP000537130"/>
    </source>
</evidence>
<accession>A0A7W4W3B5</accession>
<name>A0A7W4W3B5_9GAMM</name>
<organism evidence="1 2">
    <name type="scientific">Litorivivens lipolytica</name>
    <dbReference type="NCBI Taxonomy" id="1524264"/>
    <lineage>
        <taxon>Bacteria</taxon>
        <taxon>Pseudomonadati</taxon>
        <taxon>Pseudomonadota</taxon>
        <taxon>Gammaproteobacteria</taxon>
        <taxon>Litorivivens</taxon>
    </lineage>
</organism>
<protein>
    <submittedName>
        <fullName evidence="1">Uncharacterized protein</fullName>
    </submittedName>
</protein>
<dbReference type="RefSeq" id="WP_183408840.1">
    <property type="nucleotide sequence ID" value="NZ_JACHWY010000001.1"/>
</dbReference>
<gene>
    <name evidence="1" type="ORF">FHR99_000373</name>
</gene>
<keyword evidence="2" id="KW-1185">Reference proteome</keyword>
<dbReference type="EMBL" id="JACHWY010000001">
    <property type="protein sequence ID" value="MBB3046137.1"/>
    <property type="molecule type" value="Genomic_DNA"/>
</dbReference>